<evidence type="ECO:0008006" key="4">
    <source>
        <dbReference type="Google" id="ProtNLM"/>
    </source>
</evidence>
<name>A0A1J4JYJ7_9EUKA</name>
<feature type="transmembrane region" description="Helical" evidence="1">
    <location>
        <begin position="54"/>
        <end position="72"/>
    </location>
</feature>
<evidence type="ECO:0000313" key="2">
    <source>
        <dbReference type="EMBL" id="OHT02604.1"/>
    </source>
</evidence>
<feature type="transmembrane region" description="Helical" evidence="1">
    <location>
        <begin position="246"/>
        <end position="265"/>
    </location>
</feature>
<dbReference type="AlphaFoldDB" id="A0A1J4JYJ7"/>
<feature type="transmembrane region" description="Helical" evidence="1">
    <location>
        <begin position="376"/>
        <end position="394"/>
    </location>
</feature>
<organism evidence="2 3">
    <name type="scientific">Tritrichomonas foetus</name>
    <dbReference type="NCBI Taxonomy" id="1144522"/>
    <lineage>
        <taxon>Eukaryota</taxon>
        <taxon>Metamonada</taxon>
        <taxon>Parabasalia</taxon>
        <taxon>Tritrichomonadida</taxon>
        <taxon>Tritrichomonadidae</taxon>
        <taxon>Tritrichomonas</taxon>
    </lineage>
</organism>
<feature type="transmembrane region" description="Helical" evidence="1">
    <location>
        <begin position="214"/>
        <end position="240"/>
    </location>
</feature>
<gene>
    <name evidence="2" type="ORF">TRFO_07016</name>
</gene>
<dbReference type="GeneID" id="94828147"/>
<accession>A0A1J4JYJ7</accession>
<dbReference type="RefSeq" id="XP_068355740.1">
    <property type="nucleotide sequence ID" value="XM_068493443.1"/>
</dbReference>
<proteinExistence type="predicted"/>
<dbReference type="OrthoDB" id="10449907at2759"/>
<keyword evidence="1" id="KW-0472">Membrane</keyword>
<sequence length="415" mass="48546">MAIIRVFLLASNKNSRFHAMLNNEEVCEKSIYDSLTPSKTYTHHLWKIDKIDQFSFSIYLIMLLISWIFTFLNGDFISPLAYWDGPNYVYVAKTLYNIPENNPWKREFNYPAYYFACHLPGFPIIIKLFAFLTFNCYWLGDIIAIIFCSFLSLYVFRRLLIVYDCVNDPKWTCLIFLCIPLRNCLYRLVGASEPLFISLCYLALIFYKIDKKLFMLLSLIGACFTRIEGLAIVGTIGLCYLLRLDFIGAIITSLSFSVHIFLLYLHQIKFGTYKAYFIFNQGLIKFKPFYALIENSKNFQSIQYLFPILHLHVLMIFGCLVLFATSIPLAIFSTVYLIYNSMLFHIDVYRYALPGYILCILVGFDAIWSHPTFKKYFYIPLFFYLLSSIGYFIGQICTNRSSAEFLYDVMNPSRP</sequence>
<feature type="transmembrane region" description="Helical" evidence="1">
    <location>
        <begin position="112"/>
        <end position="130"/>
    </location>
</feature>
<feature type="transmembrane region" description="Helical" evidence="1">
    <location>
        <begin position="137"/>
        <end position="156"/>
    </location>
</feature>
<protein>
    <recommendedName>
        <fullName evidence="4">GPI mannosyltransferase 2</fullName>
    </recommendedName>
</protein>
<dbReference type="EMBL" id="MLAK01000860">
    <property type="protein sequence ID" value="OHT02604.1"/>
    <property type="molecule type" value="Genomic_DNA"/>
</dbReference>
<evidence type="ECO:0000313" key="3">
    <source>
        <dbReference type="Proteomes" id="UP000179807"/>
    </source>
</evidence>
<dbReference type="VEuPathDB" id="TrichDB:TRFO_07016"/>
<feature type="transmembrane region" description="Helical" evidence="1">
    <location>
        <begin position="351"/>
        <end position="370"/>
    </location>
</feature>
<keyword evidence="3" id="KW-1185">Reference proteome</keyword>
<feature type="transmembrane region" description="Helical" evidence="1">
    <location>
        <begin position="313"/>
        <end position="339"/>
    </location>
</feature>
<feature type="transmembrane region" description="Helical" evidence="1">
    <location>
        <begin position="185"/>
        <end position="207"/>
    </location>
</feature>
<keyword evidence="1" id="KW-0812">Transmembrane</keyword>
<keyword evidence="1" id="KW-1133">Transmembrane helix</keyword>
<comment type="caution">
    <text evidence="2">The sequence shown here is derived from an EMBL/GenBank/DDBJ whole genome shotgun (WGS) entry which is preliminary data.</text>
</comment>
<evidence type="ECO:0000256" key="1">
    <source>
        <dbReference type="SAM" id="Phobius"/>
    </source>
</evidence>
<dbReference type="Proteomes" id="UP000179807">
    <property type="component" value="Unassembled WGS sequence"/>
</dbReference>
<reference evidence="2" key="1">
    <citation type="submission" date="2016-10" db="EMBL/GenBank/DDBJ databases">
        <authorList>
            <person name="Benchimol M."/>
            <person name="Almeida L.G."/>
            <person name="Vasconcelos A.T."/>
            <person name="Perreira-Neves A."/>
            <person name="Rosa I.A."/>
            <person name="Tasca T."/>
            <person name="Bogo M.R."/>
            <person name="de Souza W."/>
        </authorList>
    </citation>
    <scope>NUCLEOTIDE SEQUENCE [LARGE SCALE GENOMIC DNA]</scope>
    <source>
        <strain evidence="2">K</strain>
    </source>
</reference>